<keyword evidence="2" id="KW-1185">Reference proteome</keyword>
<reference evidence="1 2" key="1">
    <citation type="journal article" date="2014" name="Syst. Appl. Microbiol.">
        <title>Complete genomes of freshwater sulfur oxidizers Sulfuricella denitrificans skB26 and Sulfuritalea hydrogenivorans sk43H: genetic insights into the sulfur oxidation pathway of betaproteobacteria.</title>
        <authorList>
            <person name="Watanabe T."/>
            <person name="Kojima H."/>
            <person name="Fukui M."/>
        </authorList>
    </citation>
    <scope>NUCLEOTIDE SEQUENCE [LARGE SCALE GENOMIC DNA]</scope>
    <source>
        <strain evidence="1">DSM22779</strain>
    </source>
</reference>
<dbReference type="OrthoDB" id="9157371at2"/>
<evidence type="ECO:0000313" key="1">
    <source>
        <dbReference type="EMBL" id="BAO31102.1"/>
    </source>
</evidence>
<dbReference type="KEGG" id="shd:SUTH_03332"/>
<dbReference type="STRING" id="1223802.SUTH_03332"/>
<name>W0SJ76_9PROT</name>
<dbReference type="Proteomes" id="UP000031637">
    <property type="component" value="Chromosome"/>
</dbReference>
<dbReference type="HOGENOM" id="CLU_086367_0_0_4"/>
<proteinExistence type="predicted"/>
<organism evidence="1 2">
    <name type="scientific">Sulfuritalea hydrogenivorans sk43H</name>
    <dbReference type="NCBI Taxonomy" id="1223802"/>
    <lineage>
        <taxon>Bacteria</taxon>
        <taxon>Pseudomonadati</taxon>
        <taxon>Pseudomonadota</taxon>
        <taxon>Betaproteobacteria</taxon>
        <taxon>Nitrosomonadales</taxon>
        <taxon>Sterolibacteriaceae</taxon>
        <taxon>Sulfuritalea</taxon>
    </lineage>
</organism>
<accession>W0SJ76</accession>
<dbReference type="RefSeq" id="WP_041102491.1">
    <property type="nucleotide sequence ID" value="NZ_AP012547.1"/>
</dbReference>
<dbReference type="EMBL" id="AP012547">
    <property type="protein sequence ID" value="BAO31102.1"/>
    <property type="molecule type" value="Genomic_DNA"/>
</dbReference>
<evidence type="ECO:0008006" key="3">
    <source>
        <dbReference type="Google" id="ProtNLM"/>
    </source>
</evidence>
<evidence type="ECO:0000313" key="2">
    <source>
        <dbReference type="Proteomes" id="UP000031637"/>
    </source>
</evidence>
<protein>
    <recommendedName>
        <fullName evidence="3">Nucleotidyltransferase</fullName>
    </recommendedName>
</protein>
<gene>
    <name evidence="1" type="ORF">SUTH_03332</name>
</gene>
<dbReference type="AlphaFoldDB" id="W0SJ76"/>
<sequence>MPRRKLAPSASSYLRRSIASAAARLMAEEGLTDYGAAKRKAARSLGAAEGEALPTNEEIETELRAWQSLYQEDEQLERVHDLRTTGLEVMQLLAEFHPYLTGGALDGTAGRYSAVEIELFADSSKDVEIALLSHGISYDIMDNRRAGVDAQLRLDWNDFPVLIAIFPPVAERQQPKNPHGGRGRNRVRAEGVIELLRSAPK</sequence>